<gene>
    <name evidence="3" type="ORF">IM811_009320</name>
</gene>
<dbReference type="Proteomes" id="UP000616885">
    <property type="component" value="Unassembled WGS sequence"/>
</dbReference>
<organism evidence="3 4">
    <name type="scientific">Bionectria ochroleuca</name>
    <name type="common">Gliocladium roseum</name>
    <dbReference type="NCBI Taxonomy" id="29856"/>
    <lineage>
        <taxon>Eukaryota</taxon>
        <taxon>Fungi</taxon>
        <taxon>Dikarya</taxon>
        <taxon>Ascomycota</taxon>
        <taxon>Pezizomycotina</taxon>
        <taxon>Sordariomycetes</taxon>
        <taxon>Hypocreomycetidae</taxon>
        <taxon>Hypocreales</taxon>
        <taxon>Bionectriaceae</taxon>
        <taxon>Clonostachys</taxon>
    </lineage>
</organism>
<feature type="domain" description="Heterokaryon incompatibility" evidence="2">
    <location>
        <begin position="90"/>
        <end position="229"/>
    </location>
</feature>
<feature type="region of interest" description="Disordered" evidence="1">
    <location>
        <begin position="459"/>
        <end position="483"/>
    </location>
</feature>
<accession>A0A8H7K8Y1</accession>
<evidence type="ECO:0000313" key="4">
    <source>
        <dbReference type="Proteomes" id="UP000616885"/>
    </source>
</evidence>
<reference evidence="3" key="1">
    <citation type="submission" date="2020-10" db="EMBL/GenBank/DDBJ databases">
        <title>High-Quality Genome Resource of Clonostachys rosea strain S41 by Oxford Nanopore Long-Read Sequencing.</title>
        <authorList>
            <person name="Wang H."/>
        </authorList>
    </citation>
    <scope>NUCLEOTIDE SEQUENCE</scope>
    <source>
        <strain evidence="3">S41</strain>
    </source>
</reference>
<dbReference type="Pfam" id="PF06985">
    <property type="entry name" value="HET"/>
    <property type="match status" value="1"/>
</dbReference>
<dbReference type="EMBL" id="JADCTT010000020">
    <property type="protein sequence ID" value="KAF9742667.1"/>
    <property type="molecule type" value="Genomic_DNA"/>
</dbReference>
<dbReference type="InterPro" id="IPR052895">
    <property type="entry name" value="HetReg/Transcr_Mod"/>
</dbReference>
<comment type="caution">
    <text evidence="3">The sequence shown here is derived from an EMBL/GenBank/DDBJ whole genome shotgun (WGS) entry which is preliminary data.</text>
</comment>
<dbReference type="InterPro" id="IPR010730">
    <property type="entry name" value="HET"/>
</dbReference>
<dbReference type="AlphaFoldDB" id="A0A8H7K8Y1"/>
<evidence type="ECO:0000256" key="1">
    <source>
        <dbReference type="SAM" id="MobiDB-lite"/>
    </source>
</evidence>
<dbReference type="PANTHER" id="PTHR24148">
    <property type="entry name" value="ANKYRIN REPEAT DOMAIN-CONTAINING PROTEIN 39 HOMOLOG-RELATED"/>
    <property type="match status" value="1"/>
</dbReference>
<sequence length="653" mass="75390">MEDEIEPALSAAFYNSNPNLNVDWFIPRRAKHISRKEIWNSHKSLRSTDAYQYESLGARPDAFRLLYIDIGDDLEPITCSLQVAHPETSYSAISYMWGTDTRSLPIQIDEQTFLVSEKLWWGIWHLRRQRGVGGERWQGPQGPFWIDAICINQTEMAERNQQVAIMGDIYAGADHVYVWFGRDATGGGLLNMLSDLQTLVHDHETNNVLPGLALFFENHYWRRVWIVQELILARDVLVIYGFYVIPWKVLEDAFRLLEAKTEFSKSTHPLLTSPAAKIIELRMRRGIGGDLLSYWRMFEDSQCSDPRDKAFGFLGLNGRLASHRNTLQELKADYMISLVELFQQMLGLRRYGGSEEWISASHTERQLETYDPPHRDASWKRKMSRCRDVKDREIHDHHQSAIAFSQFFCRLLFGEIPSAPKPESFTGQPFSSEGELFQSKGHIVGILTDDLGPSDISELNDNDRRRLGPWHRQHPNATKDNSSMCSSREFIFSQQWQDQKPPFDWDFNATHVHHTSCGQPTMSCSTTTGCDHELEPRAFETDSGLRVHTVGDALPGDYLCRFERCDVAAVFRHIGHVEDHKLYRGAPMNRVRKEYHLVGRAMVKLREGEEPKRLHEHTARIFRHSVLDAGQNKNNTAIMEQYFDAKTLRYLTC</sequence>
<evidence type="ECO:0000259" key="2">
    <source>
        <dbReference type="Pfam" id="PF06985"/>
    </source>
</evidence>
<dbReference type="PANTHER" id="PTHR24148:SF64">
    <property type="entry name" value="HETEROKARYON INCOMPATIBILITY DOMAIN-CONTAINING PROTEIN"/>
    <property type="match status" value="1"/>
</dbReference>
<proteinExistence type="predicted"/>
<protein>
    <recommendedName>
        <fullName evidence="2">Heterokaryon incompatibility domain-containing protein</fullName>
    </recommendedName>
</protein>
<evidence type="ECO:0000313" key="3">
    <source>
        <dbReference type="EMBL" id="KAF9742667.1"/>
    </source>
</evidence>
<name>A0A8H7K8Y1_BIOOC</name>